<comment type="caution">
    <text evidence="1">The sequence shown here is derived from an EMBL/GenBank/DDBJ whole genome shotgun (WGS) entry which is preliminary data.</text>
</comment>
<sequence>MRRKPSVRSLTAAVFYFPIGKAPQPLVLILSQALNPVVPLGVNPTRICALPS</sequence>
<dbReference type="HOGENOM" id="CLU_3078422_0_0_9"/>
<dbReference type="AlphaFoldDB" id="A7VYN6"/>
<name>A7VYN6_9FIRM</name>
<gene>
    <name evidence="1" type="ORF">CLOLEP_03714</name>
</gene>
<dbReference type="Proteomes" id="UP000003490">
    <property type="component" value="Unassembled WGS sequence"/>
</dbReference>
<protein>
    <submittedName>
        <fullName evidence="1">Uncharacterized protein</fullName>
    </submittedName>
</protein>
<reference evidence="1 2" key="1">
    <citation type="submission" date="2007-08" db="EMBL/GenBank/DDBJ databases">
        <title>Draft genome sequence of Clostridium leptum (DSM 753).</title>
        <authorList>
            <person name="Sudarsanam P."/>
            <person name="Ley R."/>
            <person name="Guruge J."/>
            <person name="Turnbaugh P.J."/>
            <person name="Mahowald M."/>
            <person name="Liep D."/>
            <person name="Gordon J."/>
        </authorList>
    </citation>
    <scope>NUCLEOTIDE SEQUENCE [LARGE SCALE GENOMIC DNA]</scope>
    <source>
        <strain evidence="1 2">DSM 753</strain>
    </source>
</reference>
<accession>A7VYN6</accession>
<reference evidence="1 2" key="2">
    <citation type="submission" date="2007-08" db="EMBL/GenBank/DDBJ databases">
        <authorList>
            <person name="Fulton L."/>
            <person name="Clifton S."/>
            <person name="Fulton B."/>
            <person name="Xu J."/>
            <person name="Minx P."/>
            <person name="Pepin K.H."/>
            <person name="Johnson M."/>
            <person name="Thiruvilangam P."/>
            <person name="Bhonagiri V."/>
            <person name="Nash W.E."/>
            <person name="Wang C."/>
            <person name="Mardis E.R."/>
            <person name="Wilson R.K."/>
        </authorList>
    </citation>
    <scope>NUCLEOTIDE SEQUENCE [LARGE SCALE GENOMIC DNA]</scope>
    <source>
        <strain evidence="1 2">DSM 753</strain>
    </source>
</reference>
<evidence type="ECO:0000313" key="2">
    <source>
        <dbReference type="Proteomes" id="UP000003490"/>
    </source>
</evidence>
<dbReference type="EMBL" id="ABCB02000021">
    <property type="protein sequence ID" value="EDO59664.1"/>
    <property type="molecule type" value="Genomic_DNA"/>
</dbReference>
<organism evidence="1 2">
    <name type="scientific">[Clostridium] leptum DSM 753</name>
    <dbReference type="NCBI Taxonomy" id="428125"/>
    <lineage>
        <taxon>Bacteria</taxon>
        <taxon>Bacillati</taxon>
        <taxon>Bacillota</taxon>
        <taxon>Clostridia</taxon>
        <taxon>Eubacteriales</taxon>
        <taxon>Oscillospiraceae</taxon>
        <taxon>Oscillospiraceae incertae sedis</taxon>
    </lineage>
</organism>
<evidence type="ECO:0000313" key="1">
    <source>
        <dbReference type="EMBL" id="EDO59664.1"/>
    </source>
</evidence>
<proteinExistence type="predicted"/>